<dbReference type="GO" id="GO:0005737">
    <property type="term" value="C:cytoplasm"/>
    <property type="evidence" value="ECO:0007669"/>
    <property type="project" value="InterPro"/>
</dbReference>
<proteinExistence type="inferred from homology"/>
<dbReference type="PROSITE" id="PS00631">
    <property type="entry name" value="CYTOSOL_AP"/>
    <property type="match status" value="1"/>
</dbReference>
<dbReference type="PANTHER" id="PTHR11963">
    <property type="entry name" value="LEUCINE AMINOPEPTIDASE-RELATED"/>
    <property type="match status" value="1"/>
</dbReference>
<gene>
    <name evidence="6" type="ORF">TSOC_013639</name>
</gene>
<evidence type="ECO:0000256" key="2">
    <source>
        <dbReference type="ARBA" id="ARBA00022438"/>
    </source>
</evidence>
<name>A0A2J7ZJT8_9CHLO</name>
<dbReference type="SUPFAM" id="SSF53187">
    <property type="entry name" value="Zn-dependent exopeptidases"/>
    <property type="match status" value="1"/>
</dbReference>
<evidence type="ECO:0000256" key="4">
    <source>
        <dbReference type="ARBA" id="ARBA00022801"/>
    </source>
</evidence>
<dbReference type="GO" id="GO:0006508">
    <property type="term" value="P:proteolysis"/>
    <property type="evidence" value="ECO:0007669"/>
    <property type="project" value="UniProtKB-KW"/>
</dbReference>
<protein>
    <submittedName>
        <fullName evidence="6">Peptidase B</fullName>
    </submittedName>
</protein>
<keyword evidence="2" id="KW-0031">Aminopeptidase</keyword>
<dbReference type="GO" id="GO:0030145">
    <property type="term" value="F:manganese ion binding"/>
    <property type="evidence" value="ECO:0007669"/>
    <property type="project" value="InterPro"/>
</dbReference>
<evidence type="ECO:0000256" key="1">
    <source>
        <dbReference type="ARBA" id="ARBA00009528"/>
    </source>
</evidence>
<dbReference type="PRINTS" id="PR00481">
    <property type="entry name" value="LAMNOPPTDASE"/>
</dbReference>
<comment type="similarity">
    <text evidence="1">Belongs to the peptidase M17 family.</text>
</comment>
<keyword evidence="7" id="KW-1185">Reference proteome</keyword>
<dbReference type="PANTHER" id="PTHR11963:SF20">
    <property type="entry name" value="PEPTIDASE B"/>
    <property type="match status" value="1"/>
</dbReference>
<dbReference type="AlphaFoldDB" id="A0A2J7ZJT8"/>
<sequence>MGGQLLAGFKQDMGGAALVLALAHLVMAARLPVRLLVLVPAVENSVAGNAFRPLDVLRTRAGISVENGNTDAEGRLILADCLAEATSRAPDLLVDAATLTGAARAALGADLPAVFTPDDAAWAQLERAAAAEGDPLWRLPLHGPYRRQLDSKLADLSSTGADGLGGAIIAALFLREFVGELTRWVHIDTSAFTSPAFVCPGRPEGGEAQALRALWHMLLQRYPPA</sequence>
<dbReference type="Proteomes" id="UP000236333">
    <property type="component" value="Unassembled WGS sequence"/>
</dbReference>
<evidence type="ECO:0000259" key="5">
    <source>
        <dbReference type="PROSITE" id="PS00631"/>
    </source>
</evidence>
<keyword evidence="3" id="KW-0645">Protease</keyword>
<dbReference type="Gene3D" id="3.40.630.10">
    <property type="entry name" value="Zn peptidases"/>
    <property type="match status" value="1"/>
</dbReference>
<dbReference type="Pfam" id="PF00883">
    <property type="entry name" value="Peptidase_M17"/>
    <property type="match status" value="1"/>
</dbReference>
<dbReference type="InterPro" id="IPR011356">
    <property type="entry name" value="Leucine_aapep/pepB"/>
</dbReference>
<dbReference type="GO" id="GO:0070006">
    <property type="term" value="F:metalloaminopeptidase activity"/>
    <property type="evidence" value="ECO:0007669"/>
    <property type="project" value="InterPro"/>
</dbReference>
<feature type="domain" description="Cytosol aminopeptidase" evidence="5">
    <location>
        <begin position="69"/>
        <end position="76"/>
    </location>
</feature>
<keyword evidence="4" id="KW-0378">Hydrolase</keyword>
<accession>A0A2J7ZJT8</accession>
<comment type="caution">
    <text evidence="6">The sequence shown here is derived from an EMBL/GenBank/DDBJ whole genome shotgun (WGS) entry which is preliminary data.</text>
</comment>
<evidence type="ECO:0000256" key="3">
    <source>
        <dbReference type="ARBA" id="ARBA00022670"/>
    </source>
</evidence>
<dbReference type="InterPro" id="IPR000819">
    <property type="entry name" value="Peptidase_M17_C"/>
</dbReference>
<organism evidence="6 7">
    <name type="scientific">Tetrabaena socialis</name>
    <dbReference type="NCBI Taxonomy" id="47790"/>
    <lineage>
        <taxon>Eukaryota</taxon>
        <taxon>Viridiplantae</taxon>
        <taxon>Chlorophyta</taxon>
        <taxon>core chlorophytes</taxon>
        <taxon>Chlorophyceae</taxon>
        <taxon>CS clade</taxon>
        <taxon>Chlamydomonadales</taxon>
        <taxon>Tetrabaenaceae</taxon>
        <taxon>Tetrabaena</taxon>
    </lineage>
</organism>
<evidence type="ECO:0000313" key="7">
    <source>
        <dbReference type="Proteomes" id="UP000236333"/>
    </source>
</evidence>
<dbReference type="EMBL" id="PGGS01001324">
    <property type="protein sequence ID" value="PNH00534.1"/>
    <property type="molecule type" value="Genomic_DNA"/>
</dbReference>
<dbReference type="OrthoDB" id="412814at2759"/>
<evidence type="ECO:0000313" key="6">
    <source>
        <dbReference type="EMBL" id="PNH00534.1"/>
    </source>
</evidence>
<reference evidence="6 7" key="1">
    <citation type="journal article" date="2017" name="Mol. Biol. Evol.">
        <title>The 4-celled Tetrabaena socialis nuclear genome reveals the essential components for genetic control of cell number at the origin of multicellularity in the volvocine lineage.</title>
        <authorList>
            <person name="Featherston J."/>
            <person name="Arakaki Y."/>
            <person name="Hanschen E.R."/>
            <person name="Ferris P.J."/>
            <person name="Michod R.E."/>
            <person name="Olson B.J.S.C."/>
            <person name="Nozaki H."/>
            <person name="Durand P.M."/>
        </authorList>
    </citation>
    <scope>NUCLEOTIDE SEQUENCE [LARGE SCALE GENOMIC DNA]</scope>
    <source>
        <strain evidence="6 7">NIES-571</strain>
    </source>
</reference>